<feature type="domain" description="Glycoside hydrolase family 2 immunoglobulin-like beta-sandwich" evidence="4">
    <location>
        <begin position="282"/>
        <end position="395"/>
    </location>
</feature>
<dbReference type="RefSeq" id="WP_323298181.1">
    <property type="nucleotide sequence ID" value="NZ_JAYFUM010000023.1"/>
</dbReference>
<organism evidence="9 10">
    <name type="scientific">Arcicella rigui</name>
    <dbReference type="NCBI Taxonomy" id="797020"/>
    <lineage>
        <taxon>Bacteria</taxon>
        <taxon>Pseudomonadati</taxon>
        <taxon>Bacteroidota</taxon>
        <taxon>Cytophagia</taxon>
        <taxon>Cytophagales</taxon>
        <taxon>Flectobacillaceae</taxon>
        <taxon>Arcicella</taxon>
    </lineage>
</organism>
<accession>A0ABU5QDW8</accession>
<dbReference type="InterPro" id="IPR008979">
    <property type="entry name" value="Galactose-bd-like_sf"/>
</dbReference>
<comment type="similarity">
    <text evidence="1">Belongs to the glycosyl hydrolase 2 family.</text>
</comment>
<name>A0ABU5QDW8_9BACT</name>
<dbReference type="InterPro" id="IPR013783">
    <property type="entry name" value="Ig-like_fold"/>
</dbReference>
<evidence type="ECO:0000256" key="3">
    <source>
        <dbReference type="ARBA" id="ARBA00023295"/>
    </source>
</evidence>
<feature type="domain" description="Glycoside hydrolase family 2" evidence="7">
    <location>
        <begin position="817"/>
        <end position="919"/>
    </location>
</feature>
<keyword evidence="2" id="KW-0378">Hydrolase</keyword>
<evidence type="ECO:0000256" key="1">
    <source>
        <dbReference type="ARBA" id="ARBA00007401"/>
    </source>
</evidence>
<evidence type="ECO:0000259" key="8">
    <source>
        <dbReference type="Pfam" id="PF22666"/>
    </source>
</evidence>
<keyword evidence="10" id="KW-1185">Reference proteome</keyword>
<dbReference type="SUPFAM" id="SSF49303">
    <property type="entry name" value="beta-Galactosidase/glucuronidase domain"/>
    <property type="match status" value="1"/>
</dbReference>
<proteinExistence type="inferred from homology"/>
<dbReference type="Proteomes" id="UP001302949">
    <property type="component" value="Unassembled WGS sequence"/>
</dbReference>
<dbReference type="InterPro" id="IPR006101">
    <property type="entry name" value="Glyco_hydro_2"/>
</dbReference>
<dbReference type="Pfam" id="PF00703">
    <property type="entry name" value="Glyco_hydro_2"/>
    <property type="match status" value="1"/>
</dbReference>
<dbReference type="Gene3D" id="2.60.120.260">
    <property type="entry name" value="Galactose-binding domain-like"/>
    <property type="match status" value="1"/>
</dbReference>
<evidence type="ECO:0000259" key="7">
    <source>
        <dbReference type="Pfam" id="PF18565"/>
    </source>
</evidence>
<dbReference type="PANTHER" id="PTHR42732">
    <property type="entry name" value="BETA-GALACTOSIDASE"/>
    <property type="match status" value="1"/>
</dbReference>
<dbReference type="EMBL" id="JAYFUM010000023">
    <property type="protein sequence ID" value="MEA5141025.1"/>
    <property type="molecule type" value="Genomic_DNA"/>
</dbReference>
<dbReference type="InterPro" id="IPR006103">
    <property type="entry name" value="Glyco_hydro_2_cat"/>
</dbReference>
<sequence>MNIIKPEKSMQTELLNNFLLKLKILAFLWAIVSWSVQAQNTSTKYKTERIKLNEGWRFMRYQANSDKLIYDVRPAIQEVNDSKVADSKPDEAVKVEAKEQVLKAWILPTANDFIKDPAKKHVPPAGNPTADFPFIKSNFSDDTWEKVDLPHDWAINQAFYEGDKPEVGGGMGRLPSQGVAWYRKKISINQADKSKIIYLDIDGAMSYSMVWLNGQLIGGWPYGYNSYRLDLTPYLKIGSDNQLAIRIDNPNHSARWYPGGGIYRNVWLTKVAPVHVAQWGTFITTPEVSESEATINLALQIINRANVNKKVAVKTEIYALDSHSKPIGKALANFPSEIISIKTGENYLQQTTLKLKNPKLWGVYPSQKPHLYLARTRLFSEGKLVNEYDTPFGIRKIEFHPTQGLIVNGKKIKIQGVNQHHDLGALGAAFNVRAAERQLEVLRELGCNAIRMSHNPPAPELLDLTDRMGFLVIDEIFDSWERKKTPHDFHLIFPDWHEPDTRSFIRRDRNHPSIFAWSFGNEVGEQYTDVEGAKIAKKLHDIVHEEDPTRPASASQNYAKADMPFSKEMDFMSLNYQGEGIRDAPAYQHLKGGIRTSPSYPAFQKAFPDKMIISSETASALSTRGSYIFPVASENSAPVSDGVGGNPVSKEVSAYELYTAQFGSSPDKVFATQDRHPYVAGEFVWTGWDYIGEPTPYYSARSSYSGIIDLAGFKKDRFYLYQARWRPNLRIAHILPHWNWPNRVGEITPVHVFTSGDEAELFLNGVSQGRKKKAEFEYRLRWDEVKYQAGELKVIAYKNGEFWTEEIVKTTEKASKIQASADRSIIKADGEDLAFITVKITDKNNLTVPDANHKLSFSIEGAGEIVATDNGNPADLMSFASHQRQAFNGLALVIVRAKKGQTGKIKLNIKADDLTTTSVDLISKIQ</sequence>
<keyword evidence="3" id="KW-0326">Glycosidase</keyword>
<evidence type="ECO:0000259" key="5">
    <source>
        <dbReference type="Pfam" id="PF02836"/>
    </source>
</evidence>
<protein>
    <submittedName>
        <fullName evidence="9">Beta-galactosidase GalB</fullName>
    </submittedName>
</protein>
<dbReference type="PANTHER" id="PTHR42732:SF1">
    <property type="entry name" value="BETA-MANNOSIDASE"/>
    <property type="match status" value="1"/>
</dbReference>
<dbReference type="InterPro" id="IPR051913">
    <property type="entry name" value="GH2_Domain-Containing"/>
</dbReference>
<gene>
    <name evidence="9" type="primary">galB</name>
    <name evidence="9" type="ORF">VB248_17875</name>
</gene>
<feature type="domain" description="Beta-mannosidase-like galactose-binding" evidence="8">
    <location>
        <begin position="180"/>
        <end position="254"/>
    </location>
</feature>
<dbReference type="Pfam" id="PF22666">
    <property type="entry name" value="Glyco_hydro_2_N2"/>
    <property type="match status" value="1"/>
</dbReference>
<dbReference type="Gene3D" id="2.60.40.10">
    <property type="entry name" value="Immunoglobulins"/>
    <property type="match status" value="3"/>
</dbReference>
<dbReference type="Pfam" id="PF18565">
    <property type="entry name" value="Glyco_hydro2_C5"/>
    <property type="match status" value="1"/>
</dbReference>
<dbReference type="Pfam" id="PF02836">
    <property type="entry name" value="Glyco_hydro_2_C"/>
    <property type="match status" value="1"/>
</dbReference>
<dbReference type="Gene3D" id="3.20.20.80">
    <property type="entry name" value="Glycosidases"/>
    <property type="match status" value="1"/>
</dbReference>
<dbReference type="InterPro" id="IPR017853">
    <property type="entry name" value="GH"/>
</dbReference>
<feature type="domain" description="Glycoside hydrolase family 2 catalytic" evidence="5">
    <location>
        <begin position="405"/>
        <end position="574"/>
    </location>
</feature>
<dbReference type="InterPro" id="IPR048229">
    <property type="entry name" value="GalB-like"/>
</dbReference>
<dbReference type="NCBIfam" id="NF041463">
    <property type="entry name" value="GalB"/>
    <property type="match status" value="1"/>
</dbReference>
<evidence type="ECO:0000313" key="10">
    <source>
        <dbReference type="Proteomes" id="UP001302949"/>
    </source>
</evidence>
<reference evidence="9 10" key="1">
    <citation type="submission" date="2023-12" db="EMBL/GenBank/DDBJ databases">
        <title>Novel species of the genus Arcicella isolated from rivers.</title>
        <authorList>
            <person name="Lu H."/>
        </authorList>
    </citation>
    <scope>NUCLEOTIDE SEQUENCE [LARGE SCALE GENOMIC DNA]</scope>
    <source>
        <strain evidence="9 10">KCTC 23307</strain>
    </source>
</reference>
<dbReference type="Pfam" id="PF16355">
    <property type="entry name" value="DUF4982"/>
    <property type="match status" value="1"/>
</dbReference>
<dbReference type="InterPro" id="IPR006102">
    <property type="entry name" value="Ig-like_GH2"/>
</dbReference>
<evidence type="ECO:0000313" key="9">
    <source>
        <dbReference type="EMBL" id="MEA5141025.1"/>
    </source>
</evidence>
<dbReference type="InterPro" id="IPR036156">
    <property type="entry name" value="Beta-gal/glucu_dom_sf"/>
</dbReference>
<dbReference type="InterPro" id="IPR054593">
    <property type="entry name" value="Beta-mannosidase-like_N2"/>
</dbReference>
<feature type="domain" description="DUF4982" evidence="6">
    <location>
        <begin position="745"/>
        <end position="803"/>
    </location>
</feature>
<evidence type="ECO:0000259" key="4">
    <source>
        <dbReference type="Pfam" id="PF00703"/>
    </source>
</evidence>
<dbReference type="InterPro" id="IPR032311">
    <property type="entry name" value="DUF4982"/>
</dbReference>
<evidence type="ECO:0000256" key="2">
    <source>
        <dbReference type="ARBA" id="ARBA00022801"/>
    </source>
</evidence>
<comment type="caution">
    <text evidence="9">The sequence shown here is derived from an EMBL/GenBank/DDBJ whole genome shotgun (WGS) entry which is preliminary data.</text>
</comment>
<dbReference type="SUPFAM" id="SSF49785">
    <property type="entry name" value="Galactose-binding domain-like"/>
    <property type="match status" value="1"/>
</dbReference>
<evidence type="ECO:0000259" key="6">
    <source>
        <dbReference type="Pfam" id="PF16355"/>
    </source>
</evidence>
<dbReference type="InterPro" id="IPR040605">
    <property type="entry name" value="Glyco_hydro2_dom5"/>
</dbReference>
<dbReference type="SUPFAM" id="SSF51445">
    <property type="entry name" value="(Trans)glycosidases"/>
    <property type="match status" value="1"/>
</dbReference>
<dbReference type="PRINTS" id="PR00132">
    <property type="entry name" value="GLHYDRLASE2"/>
</dbReference>